<dbReference type="EMBL" id="SSMQ01000016">
    <property type="protein sequence ID" value="TKD07562.1"/>
    <property type="molecule type" value="Genomic_DNA"/>
</dbReference>
<name>A0A4U1JDD8_9BACT</name>
<evidence type="ECO:0000259" key="3">
    <source>
        <dbReference type="Pfam" id="PF08308"/>
    </source>
</evidence>
<feature type="transmembrane region" description="Helical" evidence="1">
    <location>
        <begin position="271"/>
        <end position="292"/>
    </location>
</feature>
<accession>A0A4U1JDD8</accession>
<keyword evidence="1" id="KW-0472">Membrane</keyword>
<protein>
    <submittedName>
        <fullName evidence="4">PEGA domain-containing protein</fullName>
    </submittedName>
</protein>
<dbReference type="OrthoDB" id="5520647at2"/>
<feature type="domain" description="PEGA" evidence="3">
    <location>
        <begin position="119"/>
        <end position="187"/>
    </location>
</feature>
<gene>
    <name evidence="4" type="ORF">E8A74_17500</name>
</gene>
<comment type="caution">
    <text evidence="4">The sequence shown here is derived from an EMBL/GenBank/DDBJ whole genome shotgun (WGS) entry which is preliminary data.</text>
</comment>
<dbReference type="InterPro" id="IPR011990">
    <property type="entry name" value="TPR-like_helical_dom_sf"/>
</dbReference>
<dbReference type="Proteomes" id="UP000309215">
    <property type="component" value="Unassembled WGS sequence"/>
</dbReference>
<keyword evidence="5" id="KW-1185">Reference proteome</keyword>
<keyword evidence="1" id="KW-0812">Transmembrane</keyword>
<reference evidence="4 5" key="1">
    <citation type="submission" date="2019-04" db="EMBL/GenBank/DDBJ databases">
        <authorList>
            <person name="Li Y."/>
            <person name="Wang J."/>
        </authorList>
    </citation>
    <scope>NUCLEOTIDE SEQUENCE [LARGE SCALE GENOMIC DNA]</scope>
    <source>
        <strain evidence="4 5">DSM 14668</strain>
    </source>
</reference>
<dbReference type="Gene3D" id="1.25.40.10">
    <property type="entry name" value="Tetratricopeptide repeat domain"/>
    <property type="match status" value="1"/>
</dbReference>
<feature type="chain" id="PRO_5020197074" evidence="2">
    <location>
        <begin position="27"/>
        <end position="321"/>
    </location>
</feature>
<sequence>MSMRTKALLSTVSFALLLAGSAPAYADDAARAAELFATGNKLFDEEKWAEAEASYQAAWDLRKSFDLAGNLGDVEMTLGQFRDAAEHLSYALEEFPAGGKPEVRAALQKRLDEAKKQVGTVTIGTNIGGAKIFVDGRLVGQAPLAKAVFVDPGKRVIEAKLPGHDDVLRTVDVEKAQSQEVNLVLAPKIGGAPGGKSKVLIGVGGGLALVGIGAGIGLLVAASGANSDANALDDAMPDMACDPAHPDHAANKANCATLLSTVQRKDTFTNVGTGALVAGGVLAVGTLVYALLPTKKQATMGFTLVPSVTSTFAGFAATGQF</sequence>
<keyword evidence="1" id="KW-1133">Transmembrane helix</keyword>
<evidence type="ECO:0000313" key="4">
    <source>
        <dbReference type="EMBL" id="TKD07562.1"/>
    </source>
</evidence>
<organism evidence="4 5">
    <name type="scientific">Polyangium fumosum</name>
    <dbReference type="NCBI Taxonomy" id="889272"/>
    <lineage>
        <taxon>Bacteria</taxon>
        <taxon>Pseudomonadati</taxon>
        <taxon>Myxococcota</taxon>
        <taxon>Polyangia</taxon>
        <taxon>Polyangiales</taxon>
        <taxon>Polyangiaceae</taxon>
        <taxon>Polyangium</taxon>
    </lineage>
</organism>
<feature type="signal peptide" evidence="2">
    <location>
        <begin position="1"/>
        <end position="26"/>
    </location>
</feature>
<dbReference type="SUPFAM" id="SSF48452">
    <property type="entry name" value="TPR-like"/>
    <property type="match status" value="1"/>
</dbReference>
<proteinExistence type="predicted"/>
<keyword evidence="2" id="KW-0732">Signal</keyword>
<evidence type="ECO:0000256" key="2">
    <source>
        <dbReference type="SAM" id="SignalP"/>
    </source>
</evidence>
<dbReference type="AlphaFoldDB" id="A0A4U1JDD8"/>
<dbReference type="InterPro" id="IPR013229">
    <property type="entry name" value="PEGA"/>
</dbReference>
<dbReference type="Pfam" id="PF08308">
    <property type="entry name" value="PEGA"/>
    <property type="match status" value="1"/>
</dbReference>
<evidence type="ECO:0000256" key="1">
    <source>
        <dbReference type="SAM" id="Phobius"/>
    </source>
</evidence>
<evidence type="ECO:0000313" key="5">
    <source>
        <dbReference type="Proteomes" id="UP000309215"/>
    </source>
</evidence>